<dbReference type="EMBL" id="CP165626">
    <property type="protein sequence ID" value="XDU98540.1"/>
    <property type="molecule type" value="Genomic_DNA"/>
</dbReference>
<gene>
    <name evidence="6" type="ORF">AB3G39_15445</name>
</gene>
<dbReference type="RefSeq" id="WP_369769506.1">
    <property type="nucleotide sequence ID" value="NZ_CP165626.1"/>
</dbReference>
<evidence type="ECO:0000256" key="4">
    <source>
        <dbReference type="SAM" id="Phobius"/>
    </source>
</evidence>
<dbReference type="Pfam" id="PF00535">
    <property type="entry name" value="Glycos_transf_2"/>
    <property type="match status" value="1"/>
</dbReference>
<organism evidence="6">
    <name type="scientific">Flavobacterium sp. WC2416</name>
    <dbReference type="NCBI Taxonomy" id="3234141"/>
    <lineage>
        <taxon>Bacteria</taxon>
        <taxon>Pseudomonadati</taxon>
        <taxon>Bacteroidota</taxon>
        <taxon>Flavobacteriia</taxon>
        <taxon>Flavobacteriales</taxon>
        <taxon>Flavobacteriaceae</taxon>
        <taxon>Flavobacterium</taxon>
    </lineage>
</organism>
<protein>
    <submittedName>
        <fullName evidence="6">Glycosyltransferase family 2 protein</fullName>
        <ecNumber evidence="6">2.4.-.-</ecNumber>
    </submittedName>
</protein>
<keyword evidence="4" id="KW-0812">Transmembrane</keyword>
<dbReference type="PANTHER" id="PTHR43179">
    <property type="entry name" value="RHAMNOSYLTRANSFERASE WBBL"/>
    <property type="match status" value="1"/>
</dbReference>
<dbReference type="PANTHER" id="PTHR43179:SF12">
    <property type="entry name" value="GALACTOFURANOSYLTRANSFERASE GLFT2"/>
    <property type="match status" value="1"/>
</dbReference>
<evidence type="ECO:0000313" key="6">
    <source>
        <dbReference type="EMBL" id="XDU98540.1"/>
    </source>
</evidence>
<keyword evidence="3 6" id="KW-0808">Transferase</keyword>
<name>A0AB39WAG6_9FLAO</name>
<proteinExistence type="inferred from homology"/>
<dbReference type="EC" id="2.4.-.-" evidence="6"/>
<evidence type="ECO:0000256" key="2">
    <source>
        <dbReference type="ARBA" id="ARBA00022676"/>
    </source>
</evidence>
<accession>A0AB39WAG6</accession>
<feature type="domain" description="Glycosyltransferase 2-like" evidence="5">
    <location>
        <begin position="242"/>
        <end position="369"/>
    </location>
</feature>
<keyword evidence="4" id="KW-1133">Transmembrane helix</keyword>
<keyword evidence="4" id="KW-0472">Membrane</keyword>
<comment type="similarity">
    <text evidence="1">Belongs to the glycosyltransferase 2 family.</text>
</comment>
<keyword evidence="2 6" id="KW-0328">Glycosyltransferase</keyword>
<feature type="transmembrane region" description="Helical" evidence="4">
    <location>
        <begin position="187"/>
        <end position="208"/>
    </location>
</feature>
<dbReference type="AlphaFoldDB" id="A0AB39WAG6"/>
<dbReference type="InterPro" id="IPR029044">
    <property type="entry name" value="Nucleotide-diphossugar_trans"/>
</dbReference>
<evidence type="ECO:0000256" key="1">
    <source>
        <dbReference type="ARBA" id="ARBA00006739"/>
    </source>
</evidence>
<reference evidence="6" key="1">
    <citation type="submission" date="2024-07" db="EMBL/GenBank/DDBJ databases">
        <authorList>
            <person name="Biller S.J."/>
        </authorList>
    </citation>
    <scope>NUCLEOTIDE SEQUENCE</scope>
    <source>
        <strain evidence="6">WC2416</strain>
    </source>
</reference>
<dbReference type="CDD" id="cd00761">
    <property type="entry name" value="Glyco_tranf_GTA_type"/>
    <property type="match status" value="1"/>
</dbReference>
<dbReference type="SUPFAM" id="SSF53448">
    <property type="entry name" value="Nucleotide-diphospho-sugar transferases"/>
    <property type="match status" value="1"/>
</dbReference>
<evidence type="ECO:0000259" key="5">
    <source>
        <dbReference type="Pfam" id="PF00535"/>
    </source>
</evidence>
<sequence length="512" mass="59044">MIIVYHHNAKIIDVIAINGQKIKFDYKLTIAAGLHVLALQFPNKKILWCSSSVKKQLNLDLIPALFHHNKMILSYTPEDKNYLGSKVGYVEESPFVNINKRVSYPTWQMSSLVGIVHASVLTAIKDKIKLDSDFEYYLNSIAKICMPLGLLCYSEPKLLRETIVFKENSASVDTLFKFVKQHYRARWVLLLLLNILIYEGKFPFGAFLKAVFFKNRNKNGINLDAITVESSLRVVDKRTIDVIIPTIGRSNYLYDVLKDLAQQTHLPVTVIIVEQNPLPDSKSELDYLHNEEWPFVINHTFTHQPGACNARNIALSKVESEWVFLNDDDNRFTPDLIEKTFDNIIKYGSTVVSNSYLKKNEYNINNFVNQASIFGSGNSFLKSELLEKVSFNMGLEFGYGEDSDFGLQLRNIGYDVLYFPEPSILHLSAPMGGFRIKPKLAWDNETIMPKPSPTIMLFRLIHNTKEQLSGYKTILFFKYYKHQGNKNPIRYYTVFQKQWNQSIFWANKLKNK</sequence>
<evidence type="ECO:0000256" key="3">
    <source>
        <dbReference type="ARBA" id="ARBA00022679"/>
    </source>
</evidence>
<dbReference type="GO" id="GO:0016757">
    <property type="term" value="F:glycosyltransferase activity"/>
    <property type="evidence" value="ECO:0007669"/>
    <property type="project" value="UniProtKB-KW"/>
</dbReference>
<dbReference type="InterPro" id="IPR001173">
    <property type="entry name" value="Glyco_trans_2-like"/>
</dbReference>
<dbReference type="Gene3D" id="3.90.550.10">
    <property type="entry name" value="Spore Coat Polysaccharide Biosynthesis Protein SpsA, Chain A"/>
    <property type="match status" value="1"/>
</dbReference>